<dbReference type="PATRIC" id="fig|1432052.4.peg.2946"/>
<dbReference type="Pfam" id="PF07992">
    <property type="entry name" value="Pyr_redox_2"/>
    <property type="match status" value="1"/>
</dbReference>
<dbReference type="InterPro" id="IPR028261">
    <property type="entry name" value="DPD_II"/>
</dbReference>
<dbReference type="Gene3D" id="1.10.1060.10">
    <property type="entry name" value="Alpha-helical ferredoxin"/>
    <property type="match status" value="1"/>
</dbReference>
<proteinExistence type="predicted"/>
<evidence type="ECO:0000313" key="2">
    <source>
        <dbReference type="EMBL" id="ODM06749.1"/>
    </source>
</evidence>
<dbReference type="RefSeq" id="WP_069152579.1">
    <property type="nucleotide sequence ID" value="NZ_DAWDRA010000083.1"/>
</dbReference>
<dbReference type="InterPro" id="IPR009051">
    <property type="entry name" value="Helical_ferredxn"/>
</dbReference>
<dbReference type="SMART" id="SM00928">
    <property type="entry name" value="NADH_4Fe-4S"/>
    <property type="match status" value="1"/>
</dbReference>
<evidence type="ECO:0000313" key="7">
    <source>
        <dbReference type="Proteomes" id="UP000094869"/>
    </source>
</evidence>
<dbReference type="PANTHER" id="PTHR42783:SF3">
    <property type="entry name" value="GLUTAMATE SYNTHASE [NADPH] SMALL CHAIN-RELATED"/>
    <property type="match status" value="1"/>
</dbReference>
<dbReference type="Proteomes" id="UP000094271">
    <property type="component" value="Unassembled WGS sequence"/>
</dbReference>
<sequence>MSRLKISTPDRVQLTVERLYKDLERHIVASPPGLCPVDLQLSFLKLCHAQTCGKCVPCRVGLLQLQNLLEQVLDGTATMDTLALIEETANNITDSADCAIGFEAAHMVLAGLQGCRDDYVYHIEHGKCSYSITQPVPCVALCPAGVDIPGYIALVGEERYADAVSLIRKDNPFPTACALICEHPCEARCRRNMIDSSVNIRGLKRMAVDNAPANTVPVPPKAPSTGKRIAIAGGGPGGLSAAYYLELMGHHAVVFEQKSQLGGMLRYGIPNYRFPRERLDEDIEAILSTGVEVHTNANIGNGENDIPLSRLREDFDAVYIAIGAHTDKKIGMEGEDAQGVISAVEMLRNIGDGNPPDFTGKRVIVVGGGNVAMDCTRSALRLGASSVGIAYRRRQNDMTALPEEVEGAIAEGAELYSLKAPVRVEADEDGNVAALWVQPQIIGPIDAWGRARPVQADVELKRIPCDIVIVAVGQGIESRHFEDSGVPVHWGTIEALEEASVKDIPGIFAGGDCVTGPATVIRAIAAGKVAAANIDEYLGYHHVISCDVEIPQVNYADKKPCGRVNMEERETGERKCDFEEIERCMTKEEAAQEAGRCLRCDHYGYGNLKGGRAAIW</sequence>
<dbReference type="Gene3D" id="3.50.50.60">
    <property type="entry name" value="FAD/NAD(P)-binding domain"/>
    <property type="match status" value="2"/>
</dbReference>
<dbReference type="OrthoDB" id="9803192at2"/>
<comment type="caution">
    <text evidence="2">The sequence shown here is derived from an EMBL/GenBank/DDBJ whole genome shotgun (WGS) entry which is preliminary data.</text>
</comment>
<dbReference type="GO" id="GO:0004355">
    <property type="term" value="F:glutamate synthase (NADPH) activity"/>
    <property type="evidence" value="ECO:0007669"/>
    <property type="project" value="UniProtKB-EC"/>
</dbReference>
<dbReference type="PRINTS" id="PR00419">
    <property type="entry name" value="ADXRDTASE"/>
</dbReference>
<accession>A0A1E3ADM4</accession>
<evidence type="ECO:0000313" key="4">
    <source>
        <dbReference type="EMBL" id="ODR59958.1"/>
    </source>
</evidence>
<evidence type="ECO:0000313" key="5">
    <source>
        <dbReference type="Proteomes" id="UP000094067"/>
    </source>
</evidence>
<dbReference type="InterPro" id="IPR037207">
    <property type="entry name" value="Nuop51_4Fe4S-bd_sf"/>
</dbReference>
<evidence type="ECO:0000313" key="3">
    <source>
        <dbReference type="EMBL" id="ODR55742.1"/>
    </source>
</evidence>
<dbReference type="InterPro" id="IPR019575">
    <property type="entry name" value="Nuop51_4Fe4S-bd"/>
</dbReference>
<reference evidence="3 6" key="3">
    <citation type="submission" date="2016-08" db="EMBL/GenBank/DDBJ databases">
        <authorList>
            <person name="Seilhamer J.J."/>
        </authorList>
    </citation>
    <scope>NUCLEOTIDE SEQUENCE [LARGE SCALE GENOMIC DNA]</scope>
    <source>
        <strain evidence="3 6">NML150140-1</strain>
    </source>
</reference>
<organism evidence="2 5">
    <name type="scientific">Eisenbergiella tayi</name>
    <dbReference type="NCBI Taxonomy" id="1432052"/>
    <lineage>
        <taxon>Bacteria</taxon>
        <taxon>Bacillati</taxon>
        <taxon>Bacillota</taxon>
        <taxon>Clostridia</taxon>
        <taxon>Lachnospirales</taxon>
        <taxon>Lachnospiraceae</taxon>
        <taxon>Eisenbergiella</taxon>
    </lineage>
</organism>
<dbReference type="EMBL" id="MEHD01000013">
    <property type="protein sequence ID" value="ODR59958.1"/>
    <property type="molecule type" value="Genomic_DNA"/>
</dbReference>
<dbReference type="PANTHER" id="PTHR42783">
    <property type="entry name" value="GLUTAMATE SYNTHASE [NADPH] SMALL CHAIN"/>
    <property type="match status" value="1"/>
</dbReference>
<dbReference type="EMBL" id="MCGH01000002">
    <property type="protein sequence ID" value="ODM06749.1"/>
    <property type="molecule type" value="Genomic_DNA"/>
</dbReference>
<dbReference type="SUPFAM" id="SSF46548">
    <property type="entry name" value="alpha-helical ferredoxin"/>
    <property type="match status" value="1"/>
</dbReference>
<feature type="domain" description="NADH-ubiquinone oxidoreductase 51kDa subunit iron-sulphur binding" evidence="1">
    <location>
        <begin position="37"/>
        <end position="82"/>
    </location>
</feature>
<evidence type="ECO:0000313" key="6">
    <source>
        <dbReference type="Proteomes" id="UP000094271"/>
    </source>
</evidence>
<reference evidence="4 7" key="2">
    <citation type="submission" date="2016-08" db="EMBL/GenBank/DDBJ databases">
        <title>Characterization of Isolates of Eisenbergiella tayi Derived from Blood Cultures, Using Whole Genome Sequencing.</title>
        <authorList>
            <person name="Bernier A.-M."/>
            <person name="Burdz T."/>
            <person name="Wiebe D."/>
            <person name="Bernard K."/>
        </authorList>
    </citation>
    <scope>NUCLEOTIDE SEQUENCE [LARGE SCALE GENOMIC DNA]</scope>
    <source>
        <strain evidence="4 7">NML120146</strain>
    </source>
</reference>
<dbReference type="Proteomes" id="UP000094067">
    <property type="component" value="Unassembled WGS sequence"/>
</dbReference>
<evidence type="ECO:0000259" key="1">
    <source>
        <dbReference type="SMART" id="SM00928"/>
    </source>
</evidence>
<dbReference type="Pfam" id="PF14691">
    <property type="entry name" value="Fer4_20"/>
    <property type="match status" value="1"/>
</dbReference>
<dbReference type="SUPFAM" id="SSF140490">
    <property type="entry name" value="Nqo1C-terminal domain-like"/>
    <property type="match status" value="1"/>
</dbReference>
<dbReference type="GO" id="GO:0051539">
    <property type="term" value="F:4 iron, 4 sulfur cluster binding"/>
    <property type="evidence" value="ECO:0007669"/>
    <property type="project" value="InterPro"/>
</dbReference>
<dbReference type="Proteomes" id="UP000094869">
    <property type="component" value="Unassembled WGS sequence"/>
</dbReference>
<protein>
    <submittedName>
        <fullName evidence="2 3">Glutamate synthase</fullName>
        <ecNumber evidence="2">1.4.1.13</ecNumber>
    </submittedName>
</protein>
<dbReference type="NCBIfam" id="NF009410">
    <property type="entry name" value="PRK12771.1"/>
    <property type="match status" value="1"/>
</dbReference>
<dbReference type="AlphaFoldDB" id="A0A1E3ADM4"/>
<gene>
    <name evidence="2" type="primary">gltD_2</name>
    <name evidence="3" type="ORF">BEI59_00825</name>
    <name evidence="2" type="ORF">BEI61_02639</name>
    <name evidence="4" type="ORF">BEI63_05375</name>
</gene>
<dbReference type="Pfam" id="PF10589">
    <property type="entry name" value="NADH_4Fe-4S"/>
    <property type="match status" value="1"/>
</dbReference>
<keyword evidence="2" id="KW-0560">Oxidoreductase</keyword>
<dbReference type="InterPro" id="IPR023753">
    <property type="entry name" value="FAD/NAD-binding_dom"/>
</dbReference>
<reference evidence="2 5" key="1">
    <citation type="submission" date="2016-07" db="EMBL/GenBank/DDBJ databases">
        <title>Characterization of isolates of Eisenbergiella tayi derived from blood cultures, using whole genome sequencing.</title>
        <authorList>
            <person name="Burdz T."/>
            <person name="Wiebe D."/>
            <person name="Huynh C."/>
            <person name="Bernard K."/>
        </authorList>
    </citation>
    <scope>NUCLEOTIDE SEQUENCE [LARGE SCALE GENOMIC DNA]</scope>
    <source>
        <strain evidence="2 5">NML 110608</strain>
    </source>
</reference>
<dbReference type="InterPro" id="IPR036188">
    <property type="entry name" value="FAD/NAD-bd_sf"/>
</dbReference>
<dbReference type="SUPFAM" id="SSF51971">
    <property type="entry name" value="Nucleotide-binding domain"/>
    <property type="match status" value="2"/>
</dbReference>
<dbReference type="EMBL" id="MEHA01000001">
    <property type="protein sequence ID" value="ODR55742.1"/>
    <property type="molecule type" value="Genomic_DNA"/>
</dbReference>
<dbReference type="EC" id="1.4.1.13" evidence="2"/>
<keyword evidence="7" id="KW-1185">Reference proteome</keyword>
<name>A0A1E3ADM4_9FIRM</name>